<dbReference type="EMBL" id="CP021422">
    <property type="protein sequence ID" value="ASB41073.1"/>
    <property type="molecule type" value="Genomic_DNA"/>
</dbReference>
<feature type="transmembrane region" description="Helical" evidence="6">
    <location>
        <begin position="352"/>
        <end position="371"/>
    </location>
</feature>
<feature type="transmembrane region" description="Helical" evidence="6">
    <location>
        <begin position="143"/>
        <end position="164"/>
    </location>
</feature>
<evidence type="ECO:0000313" key="11">
    <source>
        <dbReference type="Proteomes" id="UP000596035"/>
    </source>
</evidence>
<dbReference type="RefSeq" id="WP_066541033.1">
    <property type="nucleotide sequence ID" value="NZ_CP021422.1"/>
</dbReference>
<feature type="transmembrane region" description="Helical" evidence="6">
    <location>
        <begin position="170"/>
        <end position="191"/>
    </location>
</feature>
<keyword evidence="3 6" id="KW-0812">Transmembrane</keyword>
<evidence type="ECO:0000256" key="2">
    <source>
        <dbReference type="ARBA" id="ARBA00022448"/>
    </source>
</evidence>
<evidence type="ECO:0000256" key="3">
    <source>
        <dbReference type="ARBA" id="ARBA00022692"/>
    </source>
</evidence>
<evidence type="ECO:0000313" key="9">
    <source>
        <dbReference type="EMBL" id="QQR30349.1"/>
    </source>
</evidence>
<protein>
    <submittedName>
        <fullName evidence="9">MFS transporter</fullName>
    </submittedName>
</protein>
<dbReference type="SUPFAM" id="SSF103473">
    <property type="entry name" value="MFS general substrate transporter"/>
    <property type="match status" value="1"/>
</dbReference>
<feature type="transmembrane region" description="Helical" evidence="6">
    <location>
        <begin position="312"/>
        <end position="331"/>
    </location>
</feature>
<feature type="transmembrane region" description="Helical" evidence="6">
    <location>
        <begin position="227"/>
        <end position="251"/>
    </location>
</feature>
<evidence type="ECO:0000313" key="10">
    <source>
        <dbReference type="Proteomes" id="UP000196710"/>
    </source>
</evidence>
<feature type="transmembrane region" description="Helical" evidence="6">
    <location>
        <begin position="53"/>
        <end position="72"/>
    </location>
</feature>
<feature type="domain" description="Major facilitator superfamily (MFS) profile" evidence="7">
    <location>
        <begin position="18"/>
        <end position="402"/>
    </location>
</feature>
<dbReference type="InterPro" id="IPR011701">
    <property type="entry name" value="MFS"/>
</dbReference>
<keyword evidence="4 6" id="KW-1133">Transmembrane helix</keyword>
<dbReference type="GO" id="GO:0005886">
    <property type="term" value="C:plasma membrane"/>
    <property type="evidence" value="ECO:0007669"/>
    <property type="project" value="UniProtKB-SubCell"/>
</dbReference>
<feature type="transmembrane region" description="Helical" evidence="6">
    <location>
        <begin position="84"/>
        <end position="100"/>
    </location>
</feature>
<evidence type="ECO:0000256" key="5">
    <source>
        <dbReference type="ARBA" id="ARBA00023136"/>
    </source>
</evidence>
<dbReference type="Pfam" id="PF07690">
    <property type="entry name" value="MFS_1"/>
    <property type="match status" value="1"/>
</dbReference>
<keyword evidence="2" id="KW-0813">Transport</keyword>
<dbReference type="InterPro" id="IPR020846">
    <property type="entry name" value="MFS_dom"/>
</dbReference>
<evidence type="ECO:0000259" key="7">
    <source>
        <dbReference type="PROSITE" id="PS50850"/>
    </source>
</evidence>
<reference evidence="8" key="1">
    <citation type="journal article" date="2017" name="Genome Announc.">
        <title>High-Quality Whole-Genome Sequences of the Oligo-Mouse-Microbiota Bacterial Community.</title>
        <authorList>
            <person name="Garzetti D."/>
            <person name="Brugiroux S."/>
            <person name="Bunk B."/>
            <person name="Pukall R."/>
            <person name="McCoy K.D."/>
            <person name="Macpherson A.J."/>
            <person name="Stecher B."/>
        </authorList>
    </citation>
    <scope>NUCLEOTIDE SEQUENCE</scope>
    <source>
        <strain evidence="8">KB18</strain>
    </source>
</reference>
<gene>
    <name evidence="8" type="ORF">ADH66_10665</name>
    <name evidence="9" type="ORF">I5Q82_00970</name>
</gene>
<dbReference type="GO" id="GO:0022857">
    <property type="term" value="F:transmembrane transporter activity"/>
    <property type="evidence" value="ECO:0007669"/>
    <property type="project" value="InterPro"/>
</dbReference>
<keyword evidence="10" id="KW-1185">Reference proteome</keyword>
<organism evidence="9 11">
    <name type="scientific">Acutalibacter muris</name>
    <dbReference type="NCBI Taxonomy" id="1796620"/>
    <lineage>
        <taxon>Bacteria</taxon>
        <taxon>Bacillati</taxon>
        <taxon>Bacillota</taxon>
        <taxon>Clostridia</taxon>
        <taxon>Eubacteriales</taxon>
        <taxon>Acutalibacteraceae</taxon>
        <taxon>Acutalibacter</taxon>
    </lineage>
</organism>
<dbReference type="KEGG" id="amur:ADH66_10665"/>
<dbReference type="AlphaFoldDB" id="A0A1Z2XRJ9"/>
<dbReference type="PROSITE" id="PS50850">
    <property type="entry name" value="MFS"/>
    <property type="match status" value="1"/>
</dbReference>
<evidence type="ECO:0000313" key="8">
    <source>
        <dbReference type="EMBL" id="ASB41073.1"/>
    </source>
</evidence>
<feature type="transmembrane region" description="Helical" evidence="6">
    <location>
        <begin position="257"/>
        <end position="277"/>
    </location>
</feature>
<proteinExistence type="predicted"/>
<dbReference type="PANTHER" id="PTHR23531:SF1">
    <property type="entry name" value="QUINOLENE RESISTANCE PROTEIN NORA"/>
    <property type="match status" value="1"/>
</dbReference>
<evidence type="ECO:0000256" key="4">
    <source>
        <dbReference type="ARBA" id="ARBA00022989"/>
    </source>
</evidence>
<evidence type="ECO:0000256" key="1">
    <source>
        <dbReference type="ARBA" id="ARBA00004651"/>
    </source>
</evidence>
<feature type="transmembrane region" description="Helical" evidence="6">
    <location>
        <begin position="289"/>
        <end position="306"/>
    </location>
</feature>
<keyword evidence="5 6" id="KW-0472">Membrane</keyword>
<dbReference type="Proteomes" id="UP000596035">
    <property type="component" value="Chromosome"/>
</dbReference>
<comment type="subcellular location">
    <subcellularLocation>
        <location evidence="1">Cell membrane</location>
        <topology evidence="1">Multi-pass membrane protein</topology>
    </subcellularLocation>
</comment>
<dbReference type="EMBL" id="CP065321">
    <property type="protein sequence ID" value="QQR30349.1"/>
    <property type="molecule type" value="Genomic_DNA"/>
</dbReference>
<sequence>MNRTQKTAEPKPKLWNRNFVLAMLVSFIVAMANGMFNPVLPVYAEGFGIGTDLIGAIVAVATFFSMIARAVVGWLSDSKSKKRLVGISLICMMAAYALYLPAKGLWLIAAARIMQGIGHGALITVLSTLAIEYLPPERMGEGIGMYSLASSLAQCVAPVLGTYFAKLSQYRLAFILALVTIVGAFAALQLIKDAPVSLPVNAEEPVDSAQDGNPVMRFLKKFIYKDALLGAMLLLFMGILHSAISNYLAIYGFKQNLTQIGLFFTVNSVVLILFRPVLGRFADKTHPSFLIIPGLILMGLVFVMLGNLTSPWQIYIGGALYGIGFGAVMSMSQMISVKSAPPEKRGVANGTYYVLGDIGLSLGAYVSGLLAKETGYGGMYLVMAGVTALTIVFYLVFSKKQGISFPQNPTK</sequence>
<dbReference type="InterPro" id="IPR036259">
    <property type="entry name" value="MFS_trans_sf"/>
</dbReference>
<reference evidence="10" key="2">
    <citation type="submission" date="2017-05" db="EMBL/GenBank/DDBJ databases">
        <title>Improved OligoMM genomes.</title>
        <authorList>
            <person name="Garzetti D."/>
        </authorList>
    </citation>
    <scope>NUCLEOTIDE SEQUENCE [LARGE SCALE GENOMIC DNA]</scope>
    <source>
        <strain evidence="10">KB18</strain>
    </source>
</reference>
<dbReference type="Gene3D" id="1.20.1250.20">
    <property type="entry name" value="MFS general substrate transporter like domains"/>
    <property type="match status" value="1"/>
</dbReference>
<dbReference type="InterPro" id="IPR052714">
    <property type="entry name" value="MFS_Exporter"/>
</dbReference>
<feature type="transmembrane region" description="Helical" evidence="6">
    <location>
        <begin position="377"/>
        <end position="397"/>
    </location>
</feature>
<name>A0A1Z2XRJ9_9FIRM</name>
<dbReference type="PANTHER" id="PTHR23531">
    <property type="entry name" value="QUINOLENE RESISTANCE PROTEIN NORA"/>
    <property type="match status" value="1"/>
</dbReference>
<feature type="transmembrane region" description="Helical" evidence="6">
    <location>
        <begin position="20"/>
        <end position="41"/>
    </location>
</feature>
<evidence type="ECO:0000256" key="6">
    <source>
        <dbReference type="SAM" id="Phobius"/>
    </source>
</evidence>
<dbReference type="CDD" id="cd17489">
    <property type="entry name" value="MFS_YfcJ_like"/>
    <property type="match status" value="1"/>
</dbReference>
<accession>A0A1Z2XRJ9</accession>
<reference evidence="9 11" key="3">
    <citation type="submission" date="2020-11" db="EMBL/GenBank/DDBJ databases">
        <title>Closed and high quality bacterial genomes of the OMM12 community.</title>
        <authorList>
            <person name="Marbouty M."/>
            <person name="Lamy-Besnier Q."/>
            <person name="Debarbieux L."/>
            <person name="Koszul R."/>
        </authorList>
    </citation>
    <scope>NUCLEOTIDE SEQUENCE [LARGE SCALE GENOMIC DNA]</scope>
    <source>
        <strain evidence="9 11">KB18</strain>
    </source>
</reference>
<dbReference type="Proteomes" id="UP000196710">
    <property type="component" value="Chromosome"/>
</dbReference>